<keyword evidence="1" id="KW-0472">Membrane</keyword>
<dbReference type="EMBL" id="FNDZ01000002">
    <property type="protein sequence ID" value="SDI41556.1"/>
    <property type="molecule type" value="Genomic_DNA"/>
</dbReference>
<gene>
    <name evidence="3" type="ORF">SAMN05421804_102285</name>
</gene>
<dbReference type="RefSeq" id="WP_031577831.1">
    <property type="nucleotide sequence ID" value="NZ_FNDZ01000002.1"/>
</dbReference>
<feature type="transmembrane region" description="Helical" evidence="1">
    <location>
        <begin position="43"/>
        <end position="62"/>
    </location>
</feature>
<evidence type="ECO:0000259" key="2">
    <source>
        <dbReference type="Pfam" id="PF00149"/>
    </source>
</evidence>
<dbReference type="AlphaFoldDB" id="A0A1G8KDN2"/>
<dbReference type="InterPro" id="IPR004843">
    <property type="entry name" value="Calcineurin-like_PHP"/>
</dbReference>
<sequence>MKVGIFIGAVLFVVLYVISIIYISRRIQEGFSGVLPEKSRWVLYMVMAVLAFSLVFGMMPVSYGVKRIFSTMGAYFMGFYAYALMLFLVRDGVFLIGKLLKIKGDFDGMKLLSTSSVMITVLSLALVVYGTVHAGNIKTVSYEVDSYAQSLPEKMKIVLLSDLHLGAVGSEKRLPEIIKKVQAEEPDLVLLSGDIFDDDFMLLRDPQKAIKLFQGVAPTYGIYASLGNHDGGKTFPQMLQFLEESGITVLLEQHQVVADSFVILGRLDPSPIGGFGGDERQETKEVLSALPEGLPVIVLDHTPSHVEQYGKEVDLVLSGHTHKGQIFPFQLGTKLLFDVDYGFYKRNEEAPAYIVTSGAGTWGPPMRIGTNSEIVRITLQRVK</sequence>
<dbReference type="GO" id="GO:0016787">
    <property type="term" value="F:hydrolase activity"/>
    <property type="evidence" value="ECO:0007669"/>
    <property type="project" value="InterPro"/>
</dbReference>
<evidence type="ECO:0000313" key="4">
    <source>
        <dbReference type="Proteomes" id="UP000183255"/>
    </source>
</evidence>
<dbReference type="PANTHER" id="PTHR31302">
    <property type="entry name" value="TRANSMEMBRANE PROTEIN WITH METALLOPHOSPHOESTERASE DOMAIN-RELATED"/>
    <property type="match status" value="1"/>
</dbReference>
<evidence type="ECO:0000313" key="3">
    <source>
        <dbReference type="EMBL" id="SDI41556.1"/>
    </source>
</evidence>
<keyword evidence="1" id="KW-0812">Transmembrane</keyword>
<keyword evidence="1" id="KW-1133">Transmembrane helix</keyword>
<dbReference type="Proteomes" id="UP000183255">
    <property type="component" value="Unassembled WGS sequence"/>
</dbReference>
<feature type="domain" description="Calcineurin-like phosphoesterase" evidence="2">
    <location>
        <begin position="155"/>
        <end position="323"/>
    </location>
</feature>
<organism evidence="3 4">
    <name type="scientific">Proteiniclasticum ruminis</name>
    <dbReference type="NCBI Taxonomy" id="398199"/>
    <lineage>
        <taxon>Bacteria</taxon>
        <taxon>Bacillati</taxon>
        <taxon>Bacillota</taxon>
        <taxon>Clostridia</taxon>
        <taxon>Eubacteriales</taxon>
        <taxon>Clostridiaceae</taxon>
        <taxon>Proteiniclasticum</taxon>
    </lineage>
</organism>
<dbReference type="Gene3D" id="3.60.21.10">
    <property type="match status" value="1"/>
</dbReference>
<dbReference type="Pfam" id="PF00149">
    <property type="entry name" value="Metallophos"/>
    <property type="match status" value="1"/>
</dbReference>
<accession>A0A1G8KDN2</accession>
<dbReference type="InterPro" id="IPR029052">
    <property type="entry name" value="Metallo-depent_PP-like"/>
</dbReference>
<dbReference type="InterPro" id="IPR051158">
    <property type="entry name" value="Metallophosphoesterase_sf"/>
</dbReference>
<feature type="transmembrane region" description="Helical" evidence="1">
    <location>
        <begin position="111"/>
        <end position="132"/>
    </location>
</feature>
<feature type="transmembrane region" description="Helical" evidence="1">
    <location>
        <begin position="68"/>
        <end position="90"/>
    </location>
</feature>
<reference evidence="3 4" key="1">
    <citation type="submission" date="2016-10" db="EMBL/GenBank/DDBJ databases">
        <authorList>
            <person name="de Groot N.N."/>
        </authorList>
    </citation>
    <scope>NUCLEOTIDE SEQUENCE [LARGE SCALE GENOMIC DNA]</scope>
    <source>
        <strain evidence="3 4">CGMCC 1.5058</strain>
    </source>
</reference>
<protein>
    <recommendedName>
        <fullName evidence="2">Calcineurin-like phosphoesterase domain-containing protein</fullName>
    </recommendedName>
</protein>
<name>A0A1G8KDN2_9CLOT</name>
<dbReference type="PANTHER" id="PTHR31302:SF0">
    <property type="entry name" value="TRANSMEMBRANE PROTEIN WITH METALLOPHOSPHOESTERASE DOMAIN"/>
    <property type="match status" value="1"/>
</dbReference>
<dbReference type="SUPFAM" id="SSF56300">
    <property type="entry name" value="Metallo-dependent phosphatases"/>
    <property type="match status" value="1"/>
</dbReference>
<dbReference type="CDD" id="cd07385">
    <property type="entry name" value="MPP_YkuE_C"/>
    <property type="match status" value="1"/>
</dbReference>
<proteinExistence type="predicted"/>
<evidence type="ECO:0000256" key="1">
    <source>
        <dbReference type="SAM" id="Phobius"/>
    </source>
</evidence>
<feature type="transmembrane region" description="Helical" evidence="1">
    <location>
        <begin position="6"/>
        <end position="23"/>
    </location>
</feature>